<dbReference type="AlphaFoldDB" id="A0A1J0LTH4"/>
<dbReference type="STRING" id="56956.A0O31_01588"/>
<dbReference type="EMBL" id="CP016312">
    <property type="protein sequence ID" value="APD09697.1"/>
    <property type="molecule type" value="Genomic_DNA"/>
</dbReference>
<organism evidence="1 2">
    <name type="scientific">Thermus brockianus</name>
    <dbReference type="NCBI Taxonomy" id="56956"/>
    <lineage>
        <taxon>Bacteria</taxon>
        <taxon>Thermotogati</taxon>
        <taxon>Deinococcota</taxon>
        <taxon>Deinococci</taxon>
        <taxon>Thermales</taxon>
        <taxon>Thermaceae</taxon>
        <taxon>Thermus</taxon>
    </lineage>
</organism>
<dbReference type="Proteomes" id="UP000182993">
    <property type="component" value="Chromosome"/>
</dbReference>
<protein>
    <submittedName>
        <fullName evidence="1">Uncharacterized protein</fullName>
    </submittedName>
</protein>
<proteinExistence type="predicted"/>
<reference evidence="2" key="1">
    <citation type="submission" date="2016-06" db="EMBL/GenBank/DDBJ databases">
        <title>Whole genome sequencing of Thermus brockianus strain GE-1.</title>
        <authorList>
            <person name="Schaefers C."/>
            <person name="Blank S."/>
            <person name="Wiebusch S."/>
            <person name="Elleuche S."/>
            <person name="Antranikian G."/>
        </authorList>
    </citation>
    <scope>NUCLEOTIDE SEQUENCE [LARGE SCALE GENOMIC DNA]</scope>
    <source>
        <strain evidence="2">GE-1</strain>
    </source>
</reference>
<dbReference type="KEGG" id="tbc:A0O31_01588"/>
<evidence type="ECO:0000313" key="2">
    <source>
        <dbReference type="Proteomes" id="UP000182993"/>
    </source>
</evidence>
<sequence length="38" mass="4109">MLLVLETMSRLACSPKTCLMARTSALSPTGVEVPWALM</sequence>
<gene>
    <name evidence="1" type="ORF">A0O31_01588</name>
</gene>
<name>A0A1J0LTH4_THEBO</name>
<evidence type="ECO:0000313" key="1">
    <source>
        <dbReference type="EMBL" id="APD09697.1"/>
    </source>
</evidence>
<accession>A0A1J0LTH4</accession>